<feature type="binding site" evidence="3">
    <location>
        <position position="243"/>
    </location>
    <ligand>
        <name>shikimate</name>
        <dbReference type="ChEBI" id="CHEBI:36208"/>
    </ligand>
</feature>
<dbReference type="Gene3D" id="3.40.50.720">
    <property type="entry name" value="NAD(P)-binding Rossmann-like Domain"/>
    <property type="match status" value="1"/>
</dbReference>
<keyword evidence="3 5" id="KW-0560">Oxidoreductase</keyword>
<name>A0ABV1AG32_9FIRM</name>
<evidence type="ECO:0000256" key="3">
    <source>
        <dbReference type="HAMAP-Rule" id="MF_00222"/>
    </source>
</evidence>
<dbReference type="SUPFAM" id="SSF51735">
    <property type="entry name" value="NAD(P)-binding Rossmann-fold domains"/>
    <property type="match status" value="1"/>
</dbReference>
<organism evidence="5 6">
    <name type="scientific">Blautia intestinihominis</name>
    <dbReference type="NCBI Taxonomy" id="3133152"/>
    <lineage>
        <taxon>Bacteria</taxon>
        <taxon>Bacillati</taxon>
        <taxon>Bacillota</taxon>
        <taxon>Clostridia</taxon>
        <taxon>Lachnospirales</taxon>
        <taxon>Lachnospiraceae</taxon>
        <taxon>Blautia</taxon>
    </lineage>
</organism>
<evidence type="ECO:0000259" key="4">
    <source>
        <dbReference type="Pfam" id="PF08501"/>
    </source>
</evidence>
<gene>
    <name evidence="3" type="primary">aroE</name>
    <name evidence="5" type="ORF">WMO75_01950</name>
</gene>
<dbReference type="InterPro" id="IPR046346">
    <property type="entry name" value="Aminoacid_DH-like_N_sf"/>
</dbReference>
<protein>
    <recommendedName>
        <fullName evidence="3">Shikimate dehydrogenase (NADP(+))</fullName>
        <shortName evidence="3">SDH</shortName>
        <ecNumber evidence="3">1.1.1.25</ecNumber>
    </recommendedName>
</protein>
<feature type="binding site" evidence="3">
    <location>
        <position position="116"/>
    </location>
    <ligand>
        <name>shikimate</name>
        <dbReference type="ChEBI" id="CHEBI:36208"/>
    </ligand>
</feature>
<evidence type="ECO:0000256" key="1">
    <source>
        <dbReference type="ARBA" id="ARBA00004871"/>
    </source>
</evidence>
<dbReference type="PANTHER" id="PTHR21089">
    <property type="entry name" value="SHIKIMATE DEHYDROGENASE"/>
    <property type="match status" value="1"/>
</dbReference>
<keyword evidence="2 3" id="KW-0057">Aromatic amino acid biosynthesis</keyword>
<dbReference type="PANTHER" id="PTHR21089:SF1">
    <property type="entry name" value="BIFUNCTIONAL 3-DEHYDROQUINATE DEHYDRATASE_SHIKIMATE DEHYDROGENASE, CHLOROPLASTIC"/>
    <property type="match status" value="1"/>
</dbReference>
<dbReference type="InterPro" id="IPR036291">
    <property type="entry name" value="NAD(P)-bd_dom_sf"/>
</dbReference>
<dbReference type="EMBL" id="JBBMEI010000003">
    <property type="protein sequence ID" value="MEQ2357115.1"/>
    <property type="molecule type" value="Genomic_DNA"/>
</dbReference>
<sequence length="296" mass="32603">MMPNVTGHTELVGLMAYPIRHTQSPTTHNLAYDKNGDDVIQLAFEVDNDSLKDAVQSIRALKMLGSNISMPNKTVVHKYLDEVDEAAKLCGAINTVVNMRDENGQVTGKLKGYNTDGMGYWQGLKEEGIDFKGMKMVLIGTGGAATAIAVRGALDGIAEIEIFNIKDKFYSRGEEIVDLINKNTNCKATMNDLADHDLLKEKMHAADLFCDATGVGMHPLEDLSNIPDTSFFKKDLIVTDTVYAPRETVMMKQAKEAGCEKVYNGMSMMLFQALIAIKLYTGKDTPVDYMKEKLGI</sequence>
<dbReference type="SUPFAM" id="SSF53223">
    <property type="entry name" value="Aminoacid dehydrogenase-like, N-terminal domain"/>
    <property type="match status" value="1"/>
</dbReference>
<keyword evidence="3" id="KW-0028">Amino-acid biosynthesis</keyword>
<dbReference type="Pfam" id="PF08501">
    <property type="entry name" value="Shikimate_dh_N"/>
    <property type="match status" value="1"/>
</dbReference>
<comment type="catalytic activity">
    <reaction evidence="3">
        <text>shikimate + NADP(+) = 3-dehydroshikimate + NADPH + H(+)</text>
        <dbReference type="Rhea" id="RHEA:17737"/>
        <dbReference type="ChEBI" id="CHEBI:15378"/>
        <dbReference type="ChEBI" id="CHEBI:16630"/>
        <dbReference type="ChEBI" id="CHEBI:36208"/>
        <dbReference type="ChEBI" id="CHEBI:57783"/>
        <dbReference type="ChEBI" id="CHEBI:58349"/>
        <dbReference type="EC" id="1.1.1.25"/>
    </reaction>
</comment>
<dbReference type="Gene3D" id="3.40.50.10860">
    <property type="entry name" value="Leucine Dehydrogenase, chain A, domain 1"/>
    <property type="match status" value="1"/>
</dbReference>
<feature type="active site" description="Proton acceptor" evidence="3">
    <location>
        <position position="73"/>
    </location>
</feature>
<keyword evidence="6" id="KW-1185">Reference proteome</keyword>
<comment type="caution">
    <text evidence="3">Lacks conserved residue(s) required for the propagation of feature annotation.</text>
</comment>
<accession>A0ABV1AG32</accession>
<dbReference type="Proteomes" id="UP001446032">
    <property type="component" value="Unassembled WGS sequence"/>
</dbReference>
<evidence type="ECO:0000313" key="5">
    <source>
        <dbReference type="EMBL" id="MEQ2357115.1"/>
    </source>
</evidence>
<dbReference type="GO" id="GO:0016491">
    <property type="term" value="F:oxidoreductase activity"/>
    <property type="evidence" value="ECO:0007669"/>
    <property type="project" value="UniProtKB-KW"/>
</dbReference>
<dbReference type="InterPro" id="IPR013708">
    <property type="entry name" value="Shikimate_DH-bd_N"/>
</dbReference>
<evidence type="ECO:0000313" key="6">
    <source>
        <dbReference type="Proteomes" id="UP001446032"/>
    </source>
</evidence>
<feature type="binding site" evidence="3">
    <location>
        <position position="265"/>
    </location>
    <ligand>
        <name>NADP(+)</name>
        <dbReference type="ChEBI" id="CHEBI:58349"/>
    </ligand>
</feature>
<comment type="subunit">
    <text evidence="3">Homodimer.</text>
</comment>
<comment type="similarity">
    <text evidence="3">Belongs to the shikimate dehydrogenase family.</text>
</comment>
<feature type="binding site" evidence="3">
    <location>
        <position position="272"/>
    </location>
    <ligand>
        <name>shikimate</name>
        <dbReference type="ChEBI" id="CHEBI:36208"/>
    </ligand>
</feature>
<feature type="domain" description="Shikimate dehydrogenase substrate binding N-terminal" evidence="4">
    <location>
        <begin position="14"/>
        <end position="96"/>
    </location>
</feature>
<dbReference type="RefSeq" id="WP_334290851.1">
    <property type="nucleotide sequence ID" value="NZ_JBBMEI010000003.1"/>
</dbReference>
<dbReference type="InterPro" id="IPR022893">
    <property type="entry name" value="Shikimate_DH_fam"/>
</dbReference>
<feature type="binding site" evidence="3">
    <location>
        <begin position="22"/>
        <end position="24"/>
    </location>
    <ligand>
        <name>shikimate</name>
        <dbReference type="ChEBI" id="CHEBI:36208"/>
    </ligand>
</feature>
<keyword evidence="3" id="KW-0521">NADP</keyword>
<feature type="binding site" evidence="3">
    <location>
        <position position="69"/>
    </location>
    <ligand>
        <name>shikimate</name>
        <dbReference type="ChEBI" id="CHEBI:36208"/>
    </ligand>
</feature>
<proteinExistence type="inferred from homology"/>
<dbReference type="HAMAP" id="MF_00222">
    <property type="entry name" value="Shikimate_DH_AroE"/>
    <property type="match status" value="1"/>
</dbReference>
<feature type="binding site" evidence="3">
    <location>
        <position position="94"/>
    </location>
    <ligand>
        <name>shikimate</name>
        <dbReference type="ChEBI" id="CHEBI:36208"/>
    </ligand>
</feature>
<dbReference type="CDD" id="cd01065">
    <property type="entry name" value="NAD_bind_Shikimate_DH"/>
    <property type="match status" value="1"/>
</dbReference>
<comment type="pathway">
    <text evidence="1 3">Metabolic intermediate biosynthesis; chorismate biosynthesis; chorismate from D-erythrose 4-phosphate and phosphoenolpyruvate: step 4/7.</text>
</comment>
<feature type="binding site" evidence="3">
    <location>
        <position position="85"/>
    </location>
    <ligand>
        <name>NADP(+)</name>
        <dbReference type="ChEBI" id="CHEBI:58349"/>
    </ligand>
</feature>
<reference evidence="5 6" key="1">
    <citation type="submission" date="2024-03" db="EMBL/GenBank/DDBJ databases">
        <title>Human intestinal bacterial collection.</title>
        <authorList>
            <person name="Pauvert C."/>
            <person name="Hitch T.C.A."/>
            <person name="Clavel T."/>
        </authorList>
    </citation>
    <scope>NUCLEOTIDE SEQUENCE [LARGE SCALE GENOMIC DNA]</scope>
    <source>
        <strain evidence="5 6">CLA-AA-H95</strain>
    </source>
</reference>
<comment type="function">
    <text evidence="3">Involved in the biosynthesis of the chorismate, which leads to the biosynthesis of aromatic amino acids. Catalyzes the reversible NADPH linked reduction of 3-dehydroshikimate (DHSA) to yield shikimate (SA).</text>
</comment>
<evidence type="ECO:0000256" key="2">
    <source>
        <dbReference type="ARBA" id="ARBA00023141"/>
    </source>
</evidence>
<comment type="caution">
    <text evidence="5">The sequence shown here is derived from an EMBL/GenBank/DDBJ whole genome shotgun (WGS) entry which is preliminary data.</text>
</comment>
<feature type="binding site" evidence="3">
    <location>
        <position position="241"/>
    </location>
    <ligand>
        <name>NADP(+)</name>
        <dbReference type="ChEBI" id="CHEBI:58349"/>
    </ligand>
</feature>
<dbReference type="EC" id="1.1.1.25" evidence="3"/>